<dbReference type="GO" id="GO:0015031">
    <property type="term" value="P:protein transport"/>
    <property type="evidence" value="ECO:0007669"/>
    <property type="project" value="UniProtKB-KW"/>
</dbReference>
<dbReference type="SUPFAM" id="SSF56784">
    <property type="entry name" value="HAD-like"/>
    <property type="match status" value="1"/>
</dbReference>
<feature type="compositionally biased region" description="Polar residues" evidence="2">
    <location>
        <begin position="351"/>
        <end position="361"/>
    </location>
</feature>
<dbReference type="Pfam" id="PF03031">
    <property type="entry name" value="NIF"/>
    <property type="match status" value="1"/>
</dbReference>
<evidence type="ECO:0000313" key="5">
    <source>
        <dbReference type="Proteomes" id="UP000717515"/>
    </source>
</evidence>
<feature type="compositionally biased region" description="Basic and acidic residues" evidence="2">
    <location>
        <begin position="398"/>
        <end position="408"/>
    </location>
</feature>
<dbReference type="Proteomes" id="UP000717515">
    <property type="component" value="Unassembled WGS sequence"/>
</dbReference>
<feature type="compositionally biased region" description="Basic and acidic residues" evidence="2">
    <location>
        <begin position="1"/>
        <end position="10"/>
    </location>
</feature>
<evidence type="ECO:0000259" key="3">
    <source>
        <dbReference type="PROSITE" id="PS50969"/>
    </source>
</evidence>
<dbReference type="InterPro" id="IPR036412">
    <property type="entry name" value="HAD-like_sf"/>
</dbReference>
<gene>
    <name evidence="4" type="ORF">KVV02_002933</name>
</gene>
<dbReference type="InterPro" id="IPR023214">
    <property type="entry name" value="HAD_sf"/>
</dbReference>
<dbReference type="InterPro" id="IPR050365">
    <property type="entry name" value="TIM50"/>
</dbReference>
<feature type="domain" description="FCP1 homology" evidence="3">
    <location>
        <begin position="59"/>
        <end position="239"/>
    </location>
</feature>
<keyword evidence="1" id="KW-0809">Transit peptide</keyword>
<feature type="compositionally biased region" description="Basic residues" evidence="2">
    <location>
        <begin position="286"/>
        <end position="306"/>
    </location>
</feature>
<sequence>MSESKQESHSSKVANTHVRDDGHPVYYSPETLTFYPLTPIRPITPTYMPIAQHQPVTLPKSRPILVILDLNGTLFYRTTGVARTIKPRPYLNQFLKFLFKHCRVMIWSSARPESVEAMLMAGFQRNGYSRDRLDRIWTRDHFKLHEIDYTRKVLTLKDLEYVWEEIEAERATATEEQLKEGGMYGMHYDQTNTVLIDDSTHKSQLQPYNCLVLADFDKELAEAGTDTELLKVKQYLMRLIFEQNVSAYMRLHPFQSSSPEFNSLFGEIESLQGGGTSTSNENKGLQGKKAKSKSKSARRLARKKTMIRAEKKAEEDLLLALKQRLPDLESFTELSLSPSLPSLTKLTISPRQSSSEKSATSVEPMLLQSNRAKRQSTDPEQDTVTGGNKKARKKSKAERRAQALERHHTSAAAPSPKALPPWRQQDMSTIDSWTSLHSAPPPRGQGDMPVSELWSSGTGARHIRFQ</sequence>
<evidence type="ECO:0000256" key="2">
    <source>
        <dbReference type="SAM" id="MobiDB-lite"/>
    </source>
</evidence>
<reference evidence="4" key="1">
    <citation type="submission" date="2021-07" db="EMBL/GenBank/DDBJ databases">
        <title>Draft genome of Mortierella alpina, strain LL118, isolated from an aspen leaf litter sample.</title>
        <authorList>
            <person name="Yang S."/>
            <person name="Vinatzer B.A."/>
        </authorList>
    </citation>
    <scope>NUCLEOTIDE SEQUENCE</scope>
    <source>
        <strain evidence="4">LL118</strain>
    </source>
</reference>
<comment type="subunit">
    <text evidence="1">Component of the TIM23 complex.</text>
</comment>
<dbReference type="PANTHER" id="PTHR12210">
    <property type="entry name" value="DULLARD PROTEIN PHOSPHATASE"/>
    <property type="match status" value="1"/>
</dbReference>
<comment type="similarity">
    <text evidence="1">Belongs to the TIM50 family.</text>
</comment>
<feature type="compositionally biased region" description="Polar residues" evidence="2">
    <location>
        <begin position="425"/>
        <end position="437"/>
    </location>
</feature>
<dbReference type="AlphaFoldDB" id="A0A9P8CU97"/>
<proteinExistence type="inferred from homology"/>
<comment type="caution">
    <text evidence="4">The sequence shown here is derived from an EMBL/GenBank/DDBJ whole genome shotgun (WGS) entry which is preliminary data.</text>
</comment>
<comment type="function">
    <text evidence="1">Essential component of the TIM23 complex, a complex that mediates the translocation of transit peptide-containing proteins across the mitochondrial inner membrane.</text>
</comment>
<evidence type="ECO:0000313" key="4">
    <source>
        <dbReference type="EMBL" id="KAG9320243.1"/>
    </source>
</evidence>
<evidence type="ECO:0000256" key="1">
    <source>
        <dbReference type="RuleBase" id="RU365079"/>
    </source>
</evidence>
<dbReference type="SMART" id="SM00577">
    <property type="entry name" value="CPDc"/>
    <property type="match status" value="1"/>
</dbReference>
<dbReference type="PROSITE" id="PS50969">
    <property type="entry name" value="FCP1"/>
    <property type="match status" value="1"/>
</dbReference>
<dbReference type="GO" id="GO:0005744">
    <property type="term" value="C:TIM23 mitochondrial import inner membrane translocase complex"/>
    <property type="evidence" value="ECO:0007669"/>
    <property type="project" value="UniProtKB-UniRule"/>
</dbReference>
<dbReference type="InterPro" id="IPR004274">
    <property type="entry name" value="FCP1_dom"/>
</dbReference>
<feature type="compositionally biased region" description="Low complexity" evidence="2">
    <location>
        <begin position="341"/>
        <end position="350"/>
    </location>
</feature>
<organism evidence="4 5">
    <name type="scientific">Mortierella alpina</name>
    <name type="common">Oleaginous fungus</name>
    <name type="synonym">Mortierella renispora</name>
    <dbReference type="NCBI Taxonomy" id="64518"/>
    <lineage>
        <taxon>Eukaryota</taxon>
        <taxon>Fungi</taxon>
        <taxon>Fungi incertae sedis</taxon>
        <taxon>Mucoromycota</taxon>
        <taxon>Mortierellomycotina</taxon>
        <taxon>Mortierellomycetes</taxon>
        <taxon>Mortierellales</taxon>
        <taxon>Mortierellaceae</taxon>
        <taxon>Mortierella</taxon>
    </lineage>
</organism>
<feature type="region of interest" description="Disordered" evidence="2">
    <location>
        <begin position="341"/>
        <end position="466"/>
    </location>
</feature>
<dbReference type="Gene3D" id="3.40.50.1000">
    <property type="entry name" value="HAD superfamily/HAD-like"/>
    <property type="match status" value="1"/>
</dbReference>
<dbReference type="EMBL" id="JAIFTL010000311">
    <property type="protein sequence ID" value="KAG9320243.1"/>
    <property type="molecule type" value="Genomic_DNA"/>
</dbReference>
<name>A0A9P8CU97_MORAP</name>
<keyword evidence="1" id="KW-0653">Protein transport</keyword>
<accession>A0A9P8CU97</accession>
<protein>
    <recommendedName>
        <fullName evidence="1">Mitochondrial import inner membrane translocase subunit TIM50</fullName>
    </recommendedName>
</protein>
<feature type="region of interest" description="Disordered" evidence="2">
    <location>
        <begin position="1"/>
        <end position="22"/>
    </location>
</feature>
<keyword evidence="1" id="KW-0496">Mitochondrion</keyword>
<keyword evidence="1" id="KW-0813">Transport</keyword>
<comment type="subcellular location">
    <subcellularLocation>
        <location evidence="1">Mitochondrion inner membrane</location>
        <topology evidence="1">Single-pass membrane protein</topology>
    </subcellularLocation>
</comment>
<keyword evidence="1" id="KW-0811">Translocation</keyword>
<feature type="region of interest" description="Disordered" evidence="2">
    <location>
        <begin position="272"/>
        <end position="307"/>
    </location>
</feature>